<dbReference type="Gene3D" id="2.30.39.10">
    <property type="entry name" value="Alpha-1-antitrypsin, domain 1"/>
    <property type="match status" value="1"/>
</dbReference>
<dbReference type="AlphaFoldDB" id="A0A8C0NC25"/>
<reference evidence="9" key="1">
    <citation type="submission" date="2019-03" db="EMBL/GenBank/DDBJ databases">
        <authorList>
            <person name="Warren W.C."/>
            <person name="Johnson G.S."/>
        </authorList>
    </citation>
    <scope>NUCLEOTIDE SEQUENCE [LARGE SCALE GENOMIC DNA]</scope>
    <source>
        <strain evidence="9">Basenji</strain>
    </source>
</reference>
<evidence type="ECO:0000313" key="9">
    <source>
        <dbReference type="Ensembl" id="ENSCAFP00030023441.1"/>
    </source>
</evidence>
<keyword evidence="3" id="KW-0963">Cytoplasm</keyword>
<proteinExistence type="inferred from homology"/>
<gene>
    <name evidence="9" type="primary">SERPINB8</name>
</gene>
<dbReference type="GO" id="GO:0005615">
    <property type="term" value="C:extracellular space"/>
    <property type="evidence" value="ECO:0007669"/>
    <property type="project" value="InterPro"/>
</dbReference>
<dbReference type="FunFam" id="2.10.310.10:FF:000001">
    <property type="entry name" value="Serpin family A member 1"/>
    <property type="match status" value="1"/>
</dbReference>
<dbReference type="FunFam" id="2.30.39.10:FF:000014">
    <property type="entry name" value="Serpin family B member 9"/>
    <property type="match status" value="1"/>
</dbReference>
<dbReference type="InterPro" id="IPR023795">
    <property type="entry name" value="Serpin_CS"/>
</dbReference>
<feature type="domain" description="Serpin" evidence="8">
    <location>
        <begin position="13"/>
        <end position="387"/>
    </location>
</feature>
<keyword evidence="4" id="KW-0646">Protease inhibitor</keyword>
<dbReference type="GO" id="GO:0005737">
    <property type="term" value="C:cytoplasm"/>
    <property type="evidence" value="ECO:0007669"/>
    <property type="project" value="UniProtKB-SubCell"/>
</dbReference>
<evidence type="ECO:0000256" key="5">
    <source>
        <dbReference type="ARBA" id="ARBA00022900"/>
    </source>
</evidence>
<dbReference type="PROSITE" id="PS00284">
    <property type="entry name" value="SERPIN"/>
    <property type="match status" value="1"/>
</dbReference>
<dbReference type="PANTHER" id="PTHR11461">
    <property type="entry name" value="SERINE PROTEASE INHIBITOR, SERPIN"/>
    <property type="match status" value="1"/>
</dbReference>
<dbReference type="SUPFAM" id="SSF56574">
    <property type="entry name" value="Serpins"/>
    <property type="match status" value="1"/>
</dbReference>
<dbReference type="InterPro" id="IPR042185">
    <property type="entry name" value="Serpin_sf_2"/>
</dbReference>
<evidence type="ECO:0000256" key="6">
    <source>
        <dbReference type="ARBA" id="ARBA00059476"/>
    </source>
</evidence>
<evidence type="ECO:0000313" key="10">
    <source>
        <dbReference type="Proteomes" id="UP000694429"/>
    </source>
</evidence>
<dbReference type="FunFam" id="3.30.497.10:FF:000018">
    <property type="entry name" value="Serpin family B member 8"/>
    <property type="match status" value="1"/>
</dbReference>
<comment type="function">
    <text evidence="6">Has an important role in epithelial desmosome-mediated cell-cell adhesion.</text>
</comment>
<dbReference type="OrthoDB" id="671595at2759"/>
<dbReference type="Proteomes" id="UP000694429">
    <property type="component" value="Chromosome 1"/>
</dbReference>
<dbReference type="InterPro" id="IPR000215">
    <property type="entry name" value="Serpin_fam"/>
</dbReference>
<evidence type="ECO:0000256" key="2">
    <source>
        <dbReference type="ARBA" id="ARBA00006426"/>
    </source>
</evidence>
<dbReference type="InterPro" id="IPR042178">
    <property type="entry name" value="Serpin_sf_1"/>
</dbReference>
<name>A0A8C0NC25_CANLF</name>
<evidence type="ECO:0000256" key="7">
    <source>
        <dbReference type="ARBA" id="ARBA00071177"/>
    </source>
</evidence>
<dbReference type="Pfam" id="PF00079">
    <property type="entry name" value="Serpin"/>
    <property type="match status" value="1"/>
</dbReference>
<dbReference type="InterPro" id="IPR036186">
    <property type="entry name" value="Serpin_sf"/>
</dbReference>
<comment type="subcellular location">
    <subcellularLocation>
        <location evidence="1">Cytoplasm</location>
    </subcellularLocation>
</comment>
<dbReference type="PANTHER" id="PTHR11461:SF166">
    <property type="entry name" value="SERPIN B8"/>
    <property type="match status" value="1"/>
</dbReference>
<evidence type="ECO:0000259" key="8">
    <source>
        <dbReference type="SMART" id="SM00093"/>
    </source>
</evidence>
<evidence type="ECO:0000256" key="1">
    <source>
        <dbReference type="ARBA" id="ARBA00004496"/>
    </source>
</evidence>
<dbReference type="Ensembl" id="ENSCAFT00030026859.1">
    <property type="protein sequence ID" value="ENSCAFP00030023441.1"/>
    <property type="gene ID" value="ENSCAFG00030014489.1"/>
</dbReference>
<sequence length="387" mass="43785">MDDLYEANGSFAINLLKMLGREDSSRNVFCSPLSISSALAMVFMGAKGNTAAQMSQIRASICDSKVVTLALCLSRDGDIHQGFRSLLAEVNKSGTQYLLRTANRLFGEETCDFLPAYRESCQKFYQAELEELSFAKDTEECREHINHWVTEKTEGKISEILGAGTVDALTKLVLVNAIYFKGKWHEQFDRKNTRGMPFKINQERKTVQMMFKQAKFKMGYVDDVHTQILELPYAGEELSMVILLPDDNTDLAEVEKALTYEKFRAWTDPENMTKNKVQVFLPRLKLEESYDLESFLRSVGMIDAFEEAKADFSGMSAKKNVPVSKVAHKCFVEVNEEGTEAAAATAVVRNARCSRAEPRFCADHPFLFFIIHRHTNSILFCGRFCSP</sequence>
<protein>
    <recommendedName>
        <fullName evidence="7">Serpin B8</fullName>
    </recommendedName>
</protein>
<evidence type="ECO:0000256" key="4">
    <source>
        <dbReference type="ARBA" id="ARBA00022690"/>
    </source>
</evidence>
<keyword evidence="5" id="KW-0722">Serine protease inhibitor</keyword>
<dbReference type="InterPro" id="IPR023796">
    <property type="entry name" value="Serpin_dom"/>
</dbReference>
<organism evidence="9 10">
    <name type="scientific">Canis lupus familiaris</name>
    <name type="common">Dog</name>
    <name type="synonym">Canis familiaris</name>
    <dbReference type="NCBI Taxonomy" id="9615"/>
    <lineage>
        <taxon>Eukaryota</taxon>
        <taxon>Metazoa</taxon>
        <taxon>Chordata</taxon>
        <taxon>Craniata</taxon>
        <taxon>Vertebrata</taxon>
        <taxon>Euteleostomi</taxon>
        <taxon>Mammalia</taxon>
        <taxon>Eutheria</taxon>
        <taxon>Laurasiatheria</taxon>
        <taxon>Carnivora</taxon>
        <taxon>Caniformia</taxon>
        <taxon>Canidae</taxon>
        <taxon>Canis</taxon>
    </lineage>
</organism>
<comment type="similarity">
    <text evidence="2">Belongs to the serpin family. Ov-serpin subfamily.</text>
</comment>
<evidence type="ECO:0000256" key="3">
    <source>
        <dbReference type="ARBA" id="ARBA00022490"/>
    </source>
</evidence>
<dbReference type="GO" id="GO:0004867">
    <property type="term" value="F:serine-type endopeptidase inhibitor activity"/>
    <property type="evidence" value="ECO:0007669"/>
    <property type="project" value="UniProtKB-KW"/>
</dbReference>
<accession>A0A8C0NC25</accession>
<reference evidence="9" key="2">
    <citation type="submission" date="2025-08" db="UniProtKB">
        <authorList>
            <consortium name="Ensembl"/>
        </authorList>
    </citation>
    <scope>IDENTIFICATION</scope>
</reference>
<dbReference type="SMART" id="SM00093">
    <property type="entry name" value="SERPIN"/>
    <property type="match status" value="1"/>
</dbReference>
<dbReference type="Gene3D" id="3.30.497.10">
    <property type="entry name" value="Antithrombin, subunit I, domain 2"/>
    <property type="match status" value="1"/>
</dbReference>